<dbReference type="RefSeq" id="WP_236336679.1">
    <property type="nucleotide sequence ID" value="NZ_JAKIJS010000001.1"/>
</dbReference>
<keyword evidence="1" id="KW-0446">Lipid-binding</keyword>
<evidence type="ECO:0000313" key="3">
    <source>
        <dbReference type="Proteomes" id="UP001649381"/>
    </source>
</evidence>
<evidence type="ECO:0000313" key="2">
    <source>
        <dbReference type="EMBL" id="MCF6138763.1"/>
    </source>
</evidence>
<organism evidence="2 3">
    <name type="scientific">Pseudalkalibacillus berkeleyi</name>
    <dbReference type="NCBI Taxonomy" id="1069813"/>
    <lineage>
        <taxon>Bacteria</taxon>
        <taxon>Bacillati</taxon>
        <taxon>Bacillota</taxon>
        <taxon>Bacilli</taxon>
        <taxon>Bacillales</taxon>
        <taxon>Fictibacillaceae</taxon>
        <taxon>Pseudalkalibacillus</taxon>
    </lineage>
</organism>
<reference evidence="2 3" key="1">
    <citation type="submission" date="2022-01" db="EMBL/GenBank/DDBJ databases">
        <title>Alkalihalobacillus sp. EGI L200015, a novel bacterium isolated from a salt lake sediment.</title>
        <authorList>
            <person name="Gao L."/>
            <person name="Fang B.-Z."/>
            <person name="Li W.-J."/>
        </authorList>
    </citation>
    <scope>NUCLEOTIDE SEQUENCE [LARGE SCALE GENOMIC DNA]</scope>
    <source>
        <strain evidence="2 3">KCTC 12718</strain>
    </source>
</reference>
<dbReference type="SUPFAM" id="SSF82549">
    <property type="entry name" value="DAK1/DegV-like"/>
    <property type="match status" value="1"/>
</dbReference>
<proteinExistence type="predicted"/>
<dbReference type="PROSITE" id="PS51482">
    <property type="entry name" value="DEGV"/>
    <property type="match status" value="1"/>
</dbReference>
<dbReference type="InterPro" id="IPR003797">
    <property type="entry name" value="DegV"/>
</dbReference>
<dbReference type="Gene3D" id="3.30.1180.10">
    <property type="match status" value="1"/>
</dbReference>
<name>A0ABS9H182_9BACL</name>
<dbReference type="Pfam" id="PF02645">
    <property type="entry name" value="DegV"/>
    <property type="match status" value="1"/>
</dbReference>
<dbReference type="Gene3D" id="3.40.50.10170">
    <property type="match status" value="1"/>
</dbReference>
<dbReference type="InterPro" id="IPR050270">
    <property type="entry name" value="DegV_domain_contain"/>
</dbReference>
<dbReference type="InterPro" id="IPR043168">
    <property type="entry name" value="DegV_C"/>
</dbReference>
<protein>
    <submittedName>
        <fullName evidence="2">DegV family protein</fullName>
    </submittedName>
</protein>
<sequence length="283" mass="31835">MHKVAIVTDSTSYLPKQLRDQYDIKMVPLNVIFEKESYQEEIELTVEDFYAQVREGDALPKTSQPAAGLFVELYEKLADEGYTDVIVITLSSEISGTYQSALTAETMVENIDVHVFDSEISCMPQGFFVLEAAKMANQGQAAKVIMSRMTLIRANGVPAYFMVDDLSHLHRGGRLNSAQFFVGNLLQVKPVLHFSDKKIVPFEKIRTRKKAIKRLFDLLHEDVESNDQVTISVIHANREAEAKEYAETLKQDFPNAEIIISYFGPVIGTHLGEGSIGLTWIKQ</sequence>
<gene>
    <name evidence="2" type="ORF">L2716_13585</name>
</gene>
<dbReference type="PANTHER" id="PTHR33434">
    <property type="entry name" value="DEGV DOMAIN-CONTAINING PROTEIN DR_1986-RELATED"/>
    <property type="match status" value="1"/>
</dbReference>
<comment type="caution">
    <text evidence="2">The sequence shown here is derived from an EMBL/GenBank/DDBJ whole genome shotgun (WGS) entry which is preliminary data.</text>
</comment>
<dbReference type="EMBL" id="JAKIJS010000001">
    <property type="protein sequence ID" value="MCF6138763.1"/>
    <property type="molecule type" value="Genomic_DNA"/>
</dbReference>
<evidence type="ECO:0000256" key="1">
    <source>
        <dbReference type="ARBA" id="ARBA00023121"/>
    </source>
</evidence>
<dbReference type="NCBIfam" id="TIGR00762">
    <property type="entry name" value="DegV"/>
    <property type="match status" value="1"/>
</dbReference>
<accession>A0ABS9H182</accession>
<keyword evidence="3" id="KW-1185">Reference proteome</keyword>
<dbReference type="PANTHER" id="PTHR33434:SF2">
    <property type="entry name" value="FATTY ACID-BINDING PROTEIN TM_1468"/>
    <property type="match status" value="1"/>
</dbReference>
<dbReference type="Proteomes" id="UP001649381">
    <property type="component" value="Unassembled WGS sequence"/>
</dbReference>